<dbReference type="Proteomes" id="UP000316747">
    <property type="component" value="Unassembled WGS sequence"/>
</dbReference>
<sequence length="461" mass="48136">MILSRSRTALRALLLIVVLVALAACTVQVGGGAKPSALRDHVGINGLLADPAAMRHRPSLEVTIDRVGAARLTGVAVQHVPSATLIDGLVAQLDGPARSDLELRWASYVGDTARVGKAIEALGRQCGEKGPDDCDASVHSVWSFLQVSGSPARSELARTFPDLRPPACPAKAATVGDQFLSLLCGRPVRDQEAFDAAVVRETNGDGRFADSRTLWAAAAVARAGNLKSDELRTAVERAVGQSHVEGVFFDETPAQGTLLTSWALLHLAGGDRGGVDLDALAAAIRREPTDGAADRVMLARAGLALLGSTPVPGRGGRLVLRDPDGPYNPFIALAARDAGDLRLVSVGFSATQSRTTPERLASWILTRRIIEGRPITITDSDASVLRGMADPKRTATAASNPVPALLRDAALAAAGRPSEPVTVSVGCGGADWLVTVGDECDIRSSLLLALRHDFTSHQGAA</sequence>
<reference evidence="2 3" key="1">
    <citation type="submission" date="2019-06" db="EMBL/GenBank/DDBJ databases">
        <title>Genome sequencing of plant associated microbes to promote plant fitness in Sorghum bicolor and Oryza sativa.</title>
        <authorList>
            <person name="Coleman-Derr D."/>
        </authorList>
    </citation>
    <scope>NUCLEOTIDE SEQUENCE [LARGE SCALE GENOMIC DNA]</scope>
    <source>
        <strain evidence="2 3">KV-663</strain>
    </source>
</reference>
<feature type="chain" id="PRO_5021827447" evidence="1">
    <location>
        <begin position="24"/>
        <end position="461"/>
    </location>
</feature>
<keyword evidence="3" id="KW-1185">Reference proteome</keyword>
<evidence type="ECO:0000313" key="2">
    <source>
        <dbReference type="EMBL" id="TQM64723.1"/>
    </source>
</evidence>
<name>A0A543I2A2_9MICO</name>
<organism evidence="2 3">
    <name type="scientific">Humibacillus xanthopallidus</name>
    <dbReference type="NCBI Taxonomy" id="412689"/>
    <lineage>
        <taxon>Bacteria</taxon>
        <taxon>Bacillati</taxon>
        <taxon>Actinomycetota</taxon>
        <taxon>Actinomycetes</taxon>
        <taxon>Micrococcales</taxon>
        <taxon>Intrasporangiaceae</taxon>
        <taxon>Humibacillus</taxon>
    </lineage>
</organism>
<comment type="caution">
    <text evidence="2">The sequence shown here is derived from an EMBL/GenBank/DDBJ whole genome shotgun (WGS) entry which is preliminary data.</text>
</comment>
<accession>A0A543I2A2</accession>
<dbReference type="PROSITE" id="PS51257">
    <property type="entry name" value="PROKAR_LIPOPROTEIN"/>
    <property type="match status" value="1"/>
</dbReference>
<dbReference type="EMBL" id="VFPM01000001">
    <property type="protein sequence ID" value="TQM64723.1"/>
    <property type="molecule type" value="Genomic_DNA"/>
</dbReference>
<protein>
    <submittedName>
        <fullName evidence="2">Uncharacterized protein</fullName>
    </submittedName>
</protein>
<proteinExistence type="predicted"/>
<gene>
    <name evidence="2" type="ORF">FBY41_1102</name>
</gene>
<evidence type="ECO:0000313" key="3">
    <source>
        <dbReference type="Proteomes" id="UP000316747"/>
    </source>
</evidence>
<feature type="signal peptide" evidence="1">
    <location>
        <begin position="1"/>
        <end position="23"/>
    </location>
</feature>
<evidence type="ECO:0000256" key="1">
    <source>
        <dbReference type="SAM" id="SignalP"/>
    </source>
</evidence>
<keyword evidence="1" id="KW-0732">Signal</keyword>
<dbReference type="AlphaFoldDB" id="A0A543I2A2"/>